<gene>
    <name evidence="2" type="ORF">V2S66_17120</name>
</gene>
<dbReference type="Proteomes" id="UP001344658">
    <property type="component" value="Unassembled WGS sequence"/>
</dbReference>
<dbReference type="SUPFAM" id="SSF56219">
    <property type="entry name" value="DNase I-like"/>
    <property type="match status" value="1"/>
</dbReference>
<name>A0ABU7PD14_9ACTN</name>
<feature type="domain" description="Endonuclease/exonuclease/phosphatase" evidence="1">
    <location>
        <begin position="19"/>
        <end position="277"/>
    </location>
</feature>
<evidence type="ECO:0000313" key="3">
    <source>
        <dbReference type="Proteomes" id="UP001344658"/>
    </source>
</evidence>
<sequence length="290" mass="32612">MTDIKVPKRPPGTLRMMIWNLLNGGVDRGNEARLIDQLKVVAACAPDLVCLTECAQWHLDKQQLLKYAEQTLGMRSAVLARSHVGDGRNNTTLLYGPDLRLVNYNVRGKGSFHHALIRARFRPREAGDIPSADFLVYGTHLHPYDGDSRLAEARWMTDSGGVFPGLPARAVLLGDLNTADRELEDWSQVPVNLHSRYRIVKNDGDFGGVDQRAVRVLLNSGWKDPHTVLGVPRPPTVGHYYANERVPWRLDYALLSGMQPAAVWTHPFDENFKLSDHLPHFVDVQTPEWS</sequence>
<comment type="caution">
    <text evidence="2">The sequence shown here is derived from an EMBL/GenBank/DDBJ whole genome shotgun (WGS) entry which is preliminary data.</text>
</comment>
<dbReference type="Gene3D" id="3.60.10.10">
    <property type="entry name" value="Endonuclease/exonuclease/phosphatase"/>
    <property type="match status" value="1"/>
</dbReference>
<dbReference type="EMBL" id="JAZEWV010000012">
    <property type="protein sequence ID" value="MEE4543686.1"/>
    <property type="molecule type" value="Genomic_DNA"/>
</dbReference>
<dbReference type="RefSeq" id="WP_330796343.1">
    <property type="nucleotide sequence ID" value="NZ_JAZEWV010000012.1"/>
</dbReference>
<keyword evidence="2" id="KW-0540">Nuclease</keyword>
<keyword evidence="3" id="KW-1185">Reference proteome</keyword>
<organism evidence="2 3">
    <name type="scientific">Actinacidiphila polyblastidii</name>
    <dbReference type="NCBI Taxonomy" id="3110430"/>
    <lineage>
        <taxon>Bacteria</taxon>
        <taxon>Bacillati</taxon>
        <taxon>Actinomycetota</taxon>
        <taxon>Actinomycetes</taxon>
        <taxon>Kitasatosporales</taxon>
        <taxon>Streptomycetaceae</taxon>
        <taxon>Actinacidiphila</taxon>
    </lineage>
</organism>
<accession>A0ABU7PD14</accession>
<protein>
    <submittedName>
        <fullName evidence="2">Endonuclease/exonuclease/phosphatase family protein</fullName>
    </submittedName>
</protein>
<evidence type="ECO:0000313" key="2">
    <source>
        <dbReference type="EMBL" id="MEE4543686.1"/>
    </source>
</evidence>
<keyword evidence="2" id="KW-0255">Endonuclease</keyword>
<dbReference type="Pfam" id="PF03372">
    <property type="entry name" value="Exo_endo_phos"/>
    <property type="match status" value="1"/>
</dbReference>
<dbReference type="InterPro" id="IPR005135">
    <property type="entry name" value="Endo/exonuclease/phosphatase"/>
</dbReference>
<evidence type="ECO:0000259" key="1">
    <source>
        <dbReference type="Pfam" id="PF03372"/>
    </source>
</evidence>
<dbReference type="GO" id="GO:0004519">
    <property type="term" value="F:endonuclease activity"/>
    <property type="evidence" value="ECO:0007669"/>
    <property type="project" value="UniProtKB-KW"/>
</dbReference>
<reference evidence="2 3" key="1">
    <citation type="submission" date="2023-12" db="EMBL/GenBank/DDBJ databases">
        <title>Streptomyces sp. V4-01.</title>
        <authorList>
            <person name="Somphong A."/>
            <person name="Phongsopitanun W."/>
        </authorList>
    </citation>
    <scope>NUCLEOTIDE SEQUENCE [LARGE SCALE GENOMIC DNA]</scope>
    <source>
        <strain evidence="2 3">V4-01</strain>
    </source>
</reference>
<keyword evidence="2" id="KW-0378">Hydrolase</keyword>
<dbReference type="InterPro" id="IPR036691">
    <property type="entry name" value="Endo/exonu/phosph_ase_sf"/>
</dbReference>
<proteinExistence type="predicted"/>